<dbReference type="PANTHER" id="PTHR42648:SF18">
    <property type="entry name" value="RETROTRANSPOSON, UNCLASSIFIED-LIKE PROTEIN"/>
    <property type="match status" value="1"/>
</dbReference>
<name>A5B108_VITVI</name>
<keyword evidence="2" id="KW-0479">Metal-binding</keyword>
<accession>A5B108</accession>
<dbReference type="InterPro" id="IPR013103">
    <property type="entry name" value="RVT_2"/>
</dbReference>
<proteinExistence type="predicted"/>
<feature type="domain" description="Integrase catalytic" evidence="5">
    <location>
        <begin position="373"/>
        <end position="470"/>
    </location>
</feature>
<dbReference type="InterPro" id="IPR043502">
    <property type="entry name" value="DNA/RNA_pol_sf"/>
</dbReference>
<organism evidence="6">
    <name type="scientific">Vitis vinifera</name>
    <name type="common">Grape</name>
    <dbReference type="NCBI Taxonomy" id="29760"/>
    <lineage>
        <taxon>Eukaryota</taxon>
        <taxon>Viridiplantae</taxon>
        <taxon>Streptophyta</taxon>
        <taxon>Embryophyta</taxon>
        <taxon>Tracheophyta</taxon>
        <taxon>Spermatophyta</taxon>
        <taxon>Magnoliopsida</taxon>
        <taxon>eudicotyledons</taxon>
        <taxon>Gunneridae</taxon>
        <taxon>Pentapetalae</taxon>
        <taxon>rosids</taxon>
        <taxon>Vitales</taxon>
        <taxon>Vitaceae</taxon>
        <taxon>Viteae</taxon>
        <taxon>Vitis</taxon>
    </lineage>
</organism>
<sequence>MTSEASLNALAPPAVRMEGYLDASDLWEAVSEEYEVPPLSDNPTMAQIKLHNERRQRKSKAKASLFAAVSSTIFTKIMTLKTANEIWNFLKKEYEGNERDKGMQVLNLIREFEMQRMKESETIKDYSDKLLSIVNKVKLLGTDFSDSRIVQKIFITILEKFETTISSLENSKDVSNITLAELLNALQAQEQMRLMRQICKSQQQQGEVKATVEELQDEQLFVVSCFATSSSPETWLIDSGCTNHMTYDQRLFKELNKTVTSKVRIGNGAYLAVKGKGIVAIEGHTEESNIMLWHKRLGHFHHTALLFMKKNDLGEGLPELEVKPPTCVACQYRKQKRLPFPQNKAWRATQKLQLVHTNKFKAWAENQSKCKMQVIRSDNGTKYTSEKFIKFCEDAGIEHQFTTPYTPQQNGVVGRKNRTLMEMTRCLLYDKGLPKKFWAEVTHTSVFRLNRLPIKAFQQKTPFEAWYGYKPRLQNFKTFGCLCFSYIPHVKRDKLDKKAKFGIFIGYSSISKAYRIYLPENNKVIFSRDVKFFESESWSWENDKKLESKENLEFQRDLKFQKENDNIDDEPVRGTRSLSDIYHRYLGASGQTDTQKGNWSQEEIFVEKPEGFIVKGMEKKVYFLKKALYGLKQAPRGWFSRIDSHLLGLGFTKSLSEFTLYFRKVCDETLVVSLYIDDLLVTGSSMEQIDNFKKEMKDMCNSSATPMNQNEKFCKEDEAVKADERLSRTIIGCLILLSRYMHCASEIHFQSAKRIVRFVKGTIDYGMRFCQVKNFTLHGYSDSDWANCVNDMRSTSDNQAAISIANNLVFHGKTKHFKLKLYFLRDVQNEGEIQLVYCKTESRNVDILTKPLPKARYEFLRQRLGVCSSRDKEEC</sequence>
<evidence type="ECO:0000256" key="4">
    <source>
        <dbReference type="ARBA" id="ARBA00022801"/>
    </source>
</evidence>
<evidence type="ECO:0000256" key="2">
    <source>
        <dbReference type="ARBA" id="ARBA00022723"/>
    </source>
</evidence>
<keyword evidence="3" id="KW-0064">Aspartyl protease</keyword>
<dbReference type="GO" id="GO:0006508">
    <property type="term" value="P:proteolysis"/>
    <property type="evidence" value="ECO:0007669"/>
    <property type="project" value="UniProtKB-KW"/>
</dbReference>
<dbReference type="GO" id="GO:0004190">
    <property type="term" value="F:aspartic-type endopeptidase activity"/>
    <property type="evidence" value="ECO:0007669"/>
    <property type="project" value="UniProtKB-KW"/>
</dbReference>
<dbReference type="InterPro" id="IPR057670">
    <property type="entry name" value="SH3_retrovirus"/>
</dbReference>
<evidence type="ECO:0000256" key="3">
    <source>
        <dbReference type="ARBA" id="ARBA00022750"/>
    </source>
</evidence>
<dbReference type="SUPFAM" id="SSF56672">
    <property type="entry name" value="DNA/RNA polymerases"/>
    <property type="match status" value="1"/>
</dbReference>
<dbReference type="EMBL" id="AM442860">
    <property type="protein sequence ID" value="CAN76284.1"/>
    <property type="molecule type" value="Genomic_DNA"/>
</dbReference>
<dbReference type="Pfam" id="PF25597">
    <property type="entry name" value="SH3_retrovirus"/>
    <property type="match status" value="1"/>
</dbReference>
<dbReference type="Gene3D" id="3.30.420.10">
    <property type="entry name" value="Ribonuclease H-like superfamily/Ribonuclease H"/>
    <property type="match status" value="1"/>
</dbReference>
<dbReference type="GO" id="GO:0003676">
    <property type="term" value="F:nucleic acid binding"/>
    <property type="evidence" value="ECO:0007669"/>
    <property type="project" value="InterPro"/>
</dbReference>
<evidence type="ECO:0000256" key="1">
    <source>
        <dbReference type="ARBA" id="ARBA00022670"/>
    </source>
</evidence>
<dbReference type="Pfam" id="PF14223">
    <property type="entry name" value="Retrotran_gag_2"/>
    <property type="match status" value="1"/>
</dbReference>
<keyword evidence="4" id="KW-0378">Hydrolase</keyword>
<dbReference type="Pfam" id="PF22936">
    <property type="entry name" value="Pol_BBD"/>
    <property type="match status" value="1"/>
</dbReference>
<dbReference type="InterPro" id="IPR036397">
    <property type="entry name" value="RNaseH_sf"/>
</dbReference>
<dbReference type="Pfam" id="PF07727">
    <property type="entry name" value="RVT_2"/>
    <property type="match status" value="1"/>
</dbReference>
<dbReference type="InterPro" id="IPR001584">
    <property type="entry name" value="Integrase_cat-core"/>
</dbReference>
<dbReference type="PROSITE" id="PS50994">
    <property type="entry name" value="INTEGRASE"/>
    <property type="match status" value="1"/>
</dbReference>
<evidence type="ECO:0000313" key="6">
    <source>
        <dbReference type="EMBL" id="CAN76284.1"/>
    </source>
</evidence>
<dbReference type="CDD" id="cd09272">
    <property type="entry name" value="RNase_HI_RT_Ty1"/>
    <property type="match status" value="1"/>
</dbReference>
<dbReference type="InterPro" id="IPR012337">
    <property type="entry name" value="RNaseH-like_sf"/>
</dbReference>
<dbReference type="AlphaFoldDB" id="A5B108"/>
<dbReference type="SUPFAM" id="SSF53098">
    <property type="entry name" value="Ribonuclease H-like"/>
    <property type="match status" value="1"/>
</dbReference>
<protein>
    <recommendedName>
        <fullName evidence="5">Integrase catalytic domain-containing protein</fullName>
    </recommendedName>
</protein>
<dbReference type="InterPro" id="IPR039537">
    <property type="entry name" value="Retrotran_Ty1/copia-like"/>
</dbReference>
<reference evidence="6" key="1">
    <citation type="journal article" date="2007" name="PLoS ONE">
        <title>The first genome sequence of an elite grapevine cultivar (Pinot noir Vitis vinifera L.): coping with a highly heterozygous genome.</title>
        <authorList>
            <person name="Velasco R."/>
            <person name="Zharkikh A."/>
            <person name="Troggio M."/>
            <person name="Cartwright D.A."/>
            <person name="Cestaro A."/>
            <person name="Pruss D."/>
            <person name="Pindo M."/>
            <person name="FitzGerald L.M."/>
            <person name="Vezzulli S."/>
            <person name="Reid J."/>
            <person name="Malacarne G."/>
            <person name="Iliev D."/>
            <person name="Coppola G."/>
            <person name="Wardell B."/>
            <person name="Micheletti D."/>
            <person name="Macalma T."/>
            <person name="Facci M."/>
            <person name="Mitchell J.T."/>
            <person name="Perazzolli M."/>
            <person name="Eldredge G."/>
            <person name="Gatto P."/>
            <person name="Oyzerski R."/>
            <person name="Moretto M."/>
            <person name="Gutin N."/>
            <person name="Stefanini M."/>
            <person name="Chen Y."/>
            <person name="Segala C."/>
            <person name="Davenport C."/>
            <person name="Dematte L."/>
            <person name="Mraz A."/>
            <person name="Battilana J."/>
            <person name="Stormo K."/>
            <person name="Costa F."/>
            <person name="Tao Q."/>
            <person name="Si-Ammour A."/>
            <person name="Harkins T."/>
            <person name="Lackey A."/>
            <person name="Perbost C."/>
            <person name="Taillon B."/>
            <person name="Stella A."/>
            <person name="Solovyev V."/>
            <person name="Fawcett J.A."/>
            <person name="Sterck L."/>
            <person name="Vandepoele K."/>
            <person name="Grando S.M."/>
            <person name="Toppo S."/>
            <person name="Moser C."/>
            <person name="Lanchbury J."/>
            <person name="Bogden R."/>
            <person name="Skolnick M."/>
            <person name="Sgaramella V."/>
            <person name="Bhatnagar S.K."/>
            <person name="Fontana P."/>
            <person name="Gutin A."/>
            <person name="Van de Peer Y."/>
            <person name="Salamini F."/>
            <person name="Viola R."/>
        </authorList>
    </citation>
    <scope>NUCLEOTIDE SEQUENCE</scope>
</reference>
<dbReference type="GO" id="GO:0046872">
    <property type="term" value="F:metal ion binding"/>
    <property type="evidence" value="ECO:0007669"/>
    <property type="project" value="UniProtKB-KW"/>
</dbReference>
<keyword evidence="1" id="KW-0645">Protease</keyword>
<dbReference type="GO" id="GO:0015074">
    <property type="term" value="P:DNA integration"/>
    <property type="evidence" value="ECO:0007669"/>
    <property type="project" value="InterPro"/>
</dbReference>
<evidence type="ECO:0000259" key="5">
    <source>
        <dbReference type="PROSITE" id="PS50994"/>
    </source>
</evidence>
<dbReference type="PANTHER" id="PTHR42648">
    <property type="entry name" value="TRANSPOSASE, PUTATIVE-RELATED"/>
    <property type="match status" value="1"/>
</dbReference>
<gene>
    <name evidence="6" type="ORF">VITISV_041019</name>
</gene>
<dbReference type="InterPro" id="IPR054722">
    <property type="entry name" value="PolX-like_BBD"/>
</dbReference>